<keyword evidence="1" id="KW-0732">Signal</keyword>
<evidence type="ECO:0000313" key="3">
    <source>
        <dbReference type="Proteomes" id="UP000070513"/>
    </source>
</evidence>
<accession>A0A135WKN0</accession>
<feature type="signal peptide" evidence="1">
    <location>
        <begin position="1"/>
        <end position="20"/>
    </location>
</feature>
<feature type="chain" id="PRO_5007468051" evidence="1">
    <location>
        <begin position="21"/>
        <end position="265"/>
    </location>
</feature>
<organism evidence="2 3">
    <name type="scientific">Chryseobacterium kwangjuense</name>
    <dbReference type="NCBI Taxonomy" id="267125"/>
    <lineage>
        <taxon>Bacteria</taxon>
        <taxon>Pseudomonadati</taxon>
        <taxon>Bacteroidota</taxon>
        <taxon>Flavobacteriia</taxon>
        <taxon>Flavobacteriales</taxon>
        <taxon>Weeksellaceae</taxon>
        <taxon>Chryseobacterium group</taxon>
        <taxon>Chryseobacterium</taxon>
    </lineage>
</organism>
<gene>
    <name evidence="2" type="ORF">AU378_06795</name>
</gene>
<name>A0A135WKN0_9FLAO</name>
<dbReference type="EMBL" id="LPUR01000001">
    <property type="protein sequence ID" value="KXH85449.1"/>
    <property type="molecule type" value="Genomic_DNA"/>
</dbReference>
<protein>
    <submittedName>
        <fullName evidence="2">Uncharacterized protein</fullName>
    </submittedName>
</protein>
<reference evidence="3" key="1">
    <citation type="submission" date="2015-12" db="EMBL/GenBank/DDBJ databases">
        <title>Genome sequence of a biocontrol rhizobacterium Chryseobacterium kwangjuense strain KJ1R5 isolated from pepper (Capsicum annuum L.).</title>
        <authorList>
            <person name="Jeong J.-J."/>
            <person name="Park H."/>
            <person name="Mannaa M."/>
            <person name="Sang M.K."/>
            <person name="Choi I.-G."/>
            <person name="Kim K.D."/>
        </authorList>
    </citation>
    <scope>NUCLEOTIDE SEQUENCE [LARGE SCALE GENOMIC DNA]</scope>
    <source>
        <strain evidence="3">KJ1R5</strain>
    </source>
</reference>
<comment type="caution">
    <text evidence="2">The sequence shown here is derived from an EMBL/GenBank/DDBJ whole genome shotgun (WGS) entry which is preliminary data.</text>
</comment>
<evidence type="ECO:0000313" key="2">
    <source>
        <dbReference type="EMBL" id="KXH85449.1"/>
    </source>
</evidence>
<sequence>MKKFLLTAIMLVGLSAVSKAQQGRVGINTTTPSATLDVVANTTDNARPDALLVPRMSRAQLEAKNAAYADGTVGTPSAQNGALVFVNALGGAGTGKTVNVTATGFYYYDGTATNNLWKPVGGGGGGADTSLYLNDGTLAGPRVVNQNNNSLTFTTGTARAIVNGNFETQGAVFMRTRALSGDLTAASWQPNDYSIILSGTTNNISLPDATANPGRVISLTNQSGGNRTFVSGAAFKPQNIAAMQGGKGMIFISDGTTWQTLGGYL</sequence>
<proteinExistence type="predicted"/>
<dbReference type="AlphaFoldDB" id="A0A135WKN0"/>
<evidence type="ECO:0000256" key="1">
    <source>
        <dbReference type="SAM" id="SignalP"/>
    </source>
</evidence>
<dbReference type="Proteomes" id="UP000070513">
    <property type="component" value="Unassembled WGS sequence"/>
</dbReference>
<reference evidence="2 3" key="2">
    <citation type="journal article" date="2016" name="Genome Announc.">
        <title>Draft Genome Sequence of a Biocontrol Rhizobacterium, Chryseobacterium kwangjuense Strain KJ1R5, Isolated from Pepper (Capsicum annuum).</title>
        <authorList>
            <person name="Jeong J.J."/>
            <person name="Park H."/>
            <person name="Park B.H."/>
            <person name="Mannaa M."/>
            <person name="Sang M.K."/>
            <person name="Choi I.G."/>
            <person name="Kim K.D."/>
        </authorList>
    </citation>
    <scope>NUCLEOTIDE SEQUENCE [LARGE SCALE GENOMIC DNA]</scope>
    <source>
        <strain evidence="2 3">KJ1R5</strain>
    </source>
</reference>